<dbReference type="EMBL" id="BARV01008766">
    <property type="protein sequence ID" value="GAI07942.1"/>
    <property type="molecule type" value="Genomic_DNA"/>
</dbReference>
<proteinExistence type="predicted"/>
<dbReference type="SUPFAM" id="SSF74650">
    <property type="entry name" value="Galactose mutarotase-like"/>
    <property type="match status" value="1"/>
</dbReference>
<name>X1KLI1_9ZZZZ</name>
<feature type="domain" description="Glycosyl hydrolases family 38 C-terminal" evidence="1">
    <location>
        <begin position="2"/>
        <end position="74"/>
    </location>
</feature>
<protein>
    <recommendedName>
        <fullName evidence="1">Glycosyl hydrolases family 38 C-terminal domain-containing protein</fullName>
    </recommendedName>
</protein>
<dbReference type="InterPro" id="IPR041147">
    <property type="entry name" value="GH38_C"/>
</dbReference>
<accession>X1KLI1</accession>
<dbReference type="Pfam" id="PF17677">
    <property type="entry name" value="Glyco_hydro38C2"/>
    <property type="match status" value="1"/>
</dbReference>
<comment type="caution">
    <text evidence="2">The sequence shown here is derived from an EMBL/GenBank/DDBJ whole genome shotgun (WGS) entry which is preliminary data.</text>
</comment>
<organism evidence="2">
    <name type="scientific">marine sediment metagenome</name>
    <dbReference type="NCBI Taxonomy" id="412755"/>
    <lineage>
        <taxon>unclassified sequences</taxon>
        <taxon>metagenomes</taxon>
        <taxon>ecological metagenomes</taxon>
    </lineage>
</organism>
<feature type="non-terminal residue" evidence="2">
    <location>
        <position position="1"/>
    </location>
</feature>
<dbReference type="InterPro" id="IPR011013">
    <property type="entry name" value="Gal_mutarotase_sf_dom"/>
</dbReference>
<dbReference type="AlphaFoldDB" id="X1KLI1"/>
<evidence type="ECO:0000259" key="1">
    <source>
        <dbReference type="Pfam" id="PF17677"/>
    </source>
</evidence>
<dbReference type="PANTHER" id="PTHR46017">
    <property type="entry name" value="ALPHA-MANNOSIDASE 2C1"/>
    <property type="match status" value="1"/>
</dbReference>
<dbReference type="GO" id="GO:0009313">
    <property type="term" value="P:oligosaccharide catabolic process"/>
    <property type="evidence" value="ECO:0007669"/>
    <property type="project" value="TreeGrafter"/>
</dbReference>
<reference evidence="2" key="1">
    <citation type="journal article" date="2014" name="Front. Microbiol.">
        <title>High frequency of phylogenetically diverse reductive dehalogenase-homologous genes in deep subseafloor sedimentary metagenomes.</title>
        <authorList>
            <person name="Kawai M."/>
            <person name="Futagami T."/>
            <person name="Toyoda A."/>
            <person name="Takaki Y."/>
            <person name="Nishi S."/>
            <person name="Hori S."/>
            <person name="Arai W."/>
            <person name="Tsubouchi T."/>
            <person name="Morono Y."/>
            <person name="Uchiyama I."/>
            <person name="Ito T."/>
            <person name="Fujiyama A."/>
            <person name="Inagaki F."/>
            <person name="Takami H."/>
        </authorList>
    </citation>
    <scope>NUCLEOTIDE SEQUENCE</scope>
    <source>
        <strain evidence="2">Expedition CK06-06</strain>
    </source>
</reference>
<evidence type="ECO:0000313" key="2">
    <source>
        <dbReference type="EMBL" id="GAI07942.1"/>
    </source>
</evidence>
<gene>
    <name evidence="2" type="ORF">S06H3_17523</name>
</gene>
<dbReference type="PANTHER" id="PTHR46017:SF1">
    <property type="entry name" value="ALPHA-MANNOSIDASE 2C1"/>
    <property type="match status" value="1"/>
</dbReference>
<dbReference type="GO" id="GO:0030246">
    <property type="term" value="F:carbohydrate binding"/>
    <property type="evidence" value="ECO:0007669"/>
    <property type="project" value="InterPro"/>
</dbReference>
<dbReference type="Gene3D" id="2.60.40.2220">
    <property type="match status" value="1"/>
</dbReference>
<dbReference type="GO" id="GO:0004559">
    <property type="term" value="F:alpha-mannosidase activity"/>
    <property type="evidence" value="ECO:0007669"/>
    <property type="project" value="TreeGrafter"/>
</dbReference>
<sequence length="80" mass="8908">DNLILSALKKAEGEDAVILRFFETKGESCHASLQMPGQIKAAKCVNLLEEEESELAIEDGKLEMKVKPFEIVTLKLLFDT</sequence>